<evidence type="ECO:0000313" key="1">
    <source>
        <dbReference type="EMBL" id="KAB7505224.1"/>
    </source>
</evidence>
<reference evidence="1 2" key="1">
    <citation type="journal article" date="2019" name="PLoS Biol.">
        <title>Sex chromosomes control vertical transmission of feminizing Wolbachia symbionts in an isopod.</title>
        <authorList>
            <person name="Becking T."/>
            <person name="Chebbi M.A."/>
            <person name="Giraud I."/>
            <person name="Moumen B."/>
            <person name="Laverre T."/>
            <person name="Caubet Y."/>
            <person name="Peccoud J."/>
            <person name="Gilbert C."/>
            <person name="Cordaux R."/>
        </authorList>
    </citation>
    <scope>NUCLEOTIDE SEQUENCE [LARGE SCALE GENOMIC DNA]</scope>
    <source>
        <strain evidence="1">ANa2</strain>
        <tissue evidence="1">Whole body excluding digestive tract and cuticle</tissue>
    </source>
</reference>
<dbReference type="OrthoDB" id="10529055at2759"/>
<gene>
    <name evidence="1" type="ORF">Anas_11147</name>
</gene>
<evidence type="ECO:0000313" key="2">
    <source>
        <dbReference type="Proteomes" id="UP000326759"/>
    </source>
</evidence>
<proteinExistence type="predicted"/>
<sequence>FLNSSSSTFRDATYRDAKLIYALSSDTVFECFRLVFYSPQLESNKDKILFDCFIKCSYNILPRFKNKKFIAMSDVFVDNKPKNIFCYKYSRDGIINSLLVFKKGQLAFNYFECYGDTCRRLQVKLLHFNATNQVSSSNLDEEE</sequence>
<keyword evidence="2" id="KW-1185">Reference proteome</keyword>
<dbReference type="AlphaFoldDB" id="A0A5N5TEX6"/>
<comment type="caution">
    <text evidence="1">The sequence shown here is derived from an EMBL/GenBank/DDBJ whole genome shotgun (WGS) entry which is preliminary data.</text>
</comment>
<feature type="non-terminal residue" evidence="1">
    <location>
        <position position="1"/>
    </location>
</feature>
<dbReference type="EMBL" id="SEYY01001584">
    <property type="protein sequence ID" value="KAB7505224.1"/>
    <property type="molecule type" value="Genomic_DNA"/>
</dbReference>
<name>A0A5N5TEX6_9CRUS</name>
<organism evidence="1 2">
    <name type="scientific">Armadillidium nasatum</name>
    <dbReference type="NCBI Taxonomy" id="96803"/>
    <lineage>
        <taxon>Eukaryota</taxon>
        <taxon>Metazoa</taxon>
        <taxon>Ecdysozoa</taxon>
        <taxon>Arthropoda</taxon>
        <taxon>Crustacea</taxon>
        <taxon>Multicrustacea</taxon>
        <taxon>Malacostraca</taxon>
        <taxon>Eumalacostraca</taxon>
        <taxon>Peracarida</taxon>
        <taxon>Isopoda</taxon>
        <taxon>Oniscidea</taxon>
        <taxon>Crinocheta</taxon>
        <taxon>Armadillidiidae</taxon>
        <taxon>Armadillidium</taxon>
    </lineage>
</organism>
<protein>
    <submittedName>
        <fullName evidence="1">Uncharacterized protein</fullName>
    </submittedName>
</protein>
<accession>A0A5N5TEX6</accession>
<dbReference type="Proteomes" id="UP000326759">
    <property type="component" value="Unassembled WGS sequence"/>
</dbReference>